<gene>
    <name evidence="2" type="ORF">K3T81_04990</name>
</gene>
<dbReference type="InterPro" id="IPR031599">
    <property type="entry name" value="ABC_tran_2"/>
</dbReference>
<feature type="transmembrane region" description="Helical" evidence="1">
    <location>
        <begin position="442"/>
        <end position="464"/>
    </location>
</feature>
<dbReference type="AlphaFoldDB" id="A0AAW5B4P1"/>
<feature type="transmembrane region" description="Helical" evidence="1">
    <location>
        <begin position="65"/>
        <end position="94"/>
    </location>
</feature>
<dbReference type="RefSeq" id="WP_238018621.1">
    <property type="nucleotide sequence ID" value="NZ_JAIFZM010000003.1"/>
</dbReference>
<keyword evidence="1" id="KW-0472">Membrane</keyword>
<keyword evidence="1" id="KW-0812">Transmembrane</keyword>
<protein>
    <recommendedName>
        <fullName evidence="4">ABC transporter permease</fullName>
    </recommendedName>
</protein>
<sequence length="547" mass="60956">MSKTWKLIRIMLKMQYSRVGKKNSQTILWIVALLFLLPMAFVYISIVRSALTAFYNVLEPLGQESLIVGVLLLSVHIVLLLVSFITILNAFYFAEDIDSFIPFPVQPYQLLLAKSAGPMIYLYGTAALFFLPVFFIYGAVSAATILYYIAGIITFVLLPIIPFTLAGIILMFIMRFVNIAKNKDRSKVIAGISSLVFIVLINVLIRLNTDVDAIMQNAAMFIQEQDGLLRWITAFYPPAYFGTMMMTASSLWSGFLSLIAGVVLHACALLIFIWVGQLLYIKGVLGMGTANKSTFSGAKLSRKTSVTPIWLSYIKKEMRIIFRTPTFLTQCVITSLFAPIFLIIILFMDSSSGNIGGFLDGLSGKHGLLILFLGSLLIVGSNATSISGISREGKSWHANLFLPLNPKQILLSKIATAWFINLIVIGLAVILFIFIIKIEWTLFLIWLPLVLLASWFSSALGTFLDFLQPKLNWTDEQEVFKSRMIGLIGIVVQLGIFGILVLLIWNLDFVNGIYMTAAILFVLVVIAIVVIHSLIHHKIKQGQHQTI</sequence>
<proteinExistence type="predicted"/>
<feature type="transmembrane region" description="Helical" evidence="1">
    <location>
        <begin position="327"/>
        <end position="348"/>
    </location>
</feature>
<accession>A0AAW5B4P1</accession>
<dbReference type="EMBL" id="JAIFZM010000003">
    <property type="protein sequence ID" value="MCG3418503.1"/>
    <property type="molecule type" value="Genomic_DNA"/>
</dbReference>
<dbReference type="Proteomes" id="UP001199631">
    <property type="component" value="Unassembled WGS sequence"/>
</dbReference>
<feature type="transmembrane region" description="Helical" evidence="1">
    <location>
        <begin position="485"/>
        <end position="507"/>
    </location>
</feature>
<feature type="transmembrane region" description="Helical" evidence="1">
    <location>
        <begin position="188"/>
        <end position="205"/>
    </location>
</feature>
<feature type="transmembrane region" description="Helical" evidence="1">
    <location>
        <begin position="368"/>
        <end position="389"/>
    </location>
</feature>
<keyword evidence="3" id="KW-1185">Reference proteome</keyword>
<organism evidence="2 3">
    <name type="scientific">Oceanobacillus jordanicus</name>
    <dbReference type="NCBI Taxonomy" id="2867266"/>
    <lineage>
        <taxon>Bacteria</taxon>
        <taxon>Bacillati</taxon>
        <taxon>Bacillota</taxon>
        <taxon>Bacilli</taxon>
        <taxon>Bacillales</taxon>
        <taxon>Bacillaceae</taxon>
        <taxon>Oceanobacillus</taxon>
    </lineage>
</organism>
<feature type="transmembrane region" description="Helical" evidence="1">
    <location>
        <begin position="251"/>
        <end position="275"/>
    </location>
</feature>
<name>A0AAW5B4P1_9BACI</name>
<comment type="caution">
    <text evidence="2">The sequence shown here is derived from an EMBL/GenBank/DDBJ whole genome shotgun (WGS) entry which is preliminary data.</text>
</comment>
<evidence type="ECO:0008006" key="4">
    <source>
        <dbReference type="Google" id="ProtNLM"/>
    </source>
</evidence>
<keyword evidence="1" id="KW-1133">Transmembrane helix</keyword>
<dbReference type="Pfam" id="PF16949">
    <property type="entry name" value="ABC_tran_2"/>
    <property type="match status" value="1"/>
</dbReference>
<evidence type="ECO:0000313" key="2">
    <source>
        <dbReference type="EMBL" id="MCG3418503.1"/>
    </source>
</evidence>
<feature type="transmembrane region" description="Helical" evidence="1">
    <location>
        <begin position="513"/>
        <end position="535"/>
    </location>
</feature>
<feature type="transmembrane region" description="Helical" evidence="1">
    <location>
        <begin position="410"/>
        <end position="436"/>
    </location>
</feature>
<evidence type="ECO:0000313" key="3">
    <source>
        <dbReference type="Proteomes" id="UP001199631"/>
    </source>
</evidence>
<feature type="transmembrane region" description="Helical" evidence="1">
    <location>
        <begin position="120"/>
        <end position="139"/>
    </location>
</feature>
<feature type="transmembrane region" description="Helical" evidence="1">
    <location>
        <begin position="145"/>
        <end position="176"/>
    </location>
</feature>
<reference evidence="2 3" key="1">
    <citation type="journal article" date="2022" name="Evol. Bioinform. Online">
        <title>Draft Genome Sequence of Oceanobacillus jordanicus Strain GSFE11, a Halotolerant Plant Growth-Promoting Bacterial Endophyte Isolated From the Jordan Valley.</title>
        <authorList>
            <person name="Alhindi T."/>
            <person name="Albdaiwi R."/>
        </authorList>
    </citation>
    <scope>NUCLEOTIDE SEQUENCE [LARGE SCALE GENOMIC DNA]</scope>
    <source>
        <strain evidence="2 3">GSFE11</strain>
    </source>
</reference>
<evidence type="ECO:0000256" key="1">
    <source>
        <dbReference type="SAM" id="Phobius"/>
    </source>
</evidence>